<dbReference type="AlphaFoldDB" id="X0VM36"/>
<dbReference type="Gene3D" id="3.30.300.20">
    <property type="match status" value="1"/>
</dbReference>
<dbReference type="PANTHER" id="PTHR34352:SF1">
    <property type="entry name" value="PROTEIN YHFA"/>
    <property type="match status" value="1"/>
</dbReference>
<accession>X0VM36</accession>
<name>X0VM36_9ZZZZ</name>
<dbReference type="EMBL" id="BARS01020874">
    <property type="protein sequence ID" value="GAG12262.1"/>
    <property type="molecule type" value="Genomic_DNA"/>
</dbReference>
<proteinExistence type="predicted"/>
<dbReference type="InterPro" id="IPR003718">
    <property type="entry name" value="OsmC/Ohr_fam"/>
</dbReference>
<dbReference type="InterPro" id="IPR015946">
    <property type="entry name" value="KH_dom-like_a/b"/>
</dbReference>
<dbReference type="Pfam" id="PF02566">
    <property type="entry name" value="OsmC"/>
    <property type="match status" value="1"/>
</dbReference>
<protein>
    <recommendedName>
        <fullName evidence="2">OsmC family protein</fullName>
    </recommendedName>
</protein>
<dbReference type="InterPro" id="IPR036102">
    <property type="entry name" value="OsmC/Ohrsf"/>
</dbReference>
<reference evidence="1" key="1">
    <citation type="journal article" date="2014" name="Front. Microbiol.">
        <title>High frequency of phylogenetically diverse reductive dehalogenase-homologous genes in deep subseafloor sedimentary metagenomes.</title>
        <authorList>
            <person name="Kawai M."/>
            <person name="Futagami T."/>
            <person name="Toyoda A."/>
            <person name="Takaki Y."/>
            <person name="Nishi S."/>
            <person name="Hori S."/>
            <person name="Arai W."/>
            <person name="Tsubouchi T."/>
            <person name="Morono Y."/>
            <person name="Uchiyama I."/>
            <person name="Ito T."/>
            <person name="Fujiyama A."/>
            <person name="Inagaki F."/>
            <person name="Takami H."/>
        </authorList>
    </citation>
    <scope>NUCLEOTIDE SEQUENCE</scope>
    <source>
        <strain evidence="1">Expedition CK06-06</strain>
    </source>
</reference>
<organism evidence="1">
    <name type="scientific">marine sediment metagenome</name>
    <dbReference type="NCBI Taxonomy" id="412755"/>
    <lineage>
        <taxon>unclassified sequences</taxon>
        <taxon>metagenomes</taxon>
        <taxon>ecological metagenomes</taxon>
    </lineage>
</organism>
<sequence length="147" mass="15941">MPAESSLSAEVTWVDGLQFVARGDTSGAGFVLDGSPQHGGRNSGVRPMEALLISLASCTGMDVLAILRKKRQDVTGFRVRARGVQAKEHPRRYVRIELEYLVRGRDISERAVARSIELSQTRYCGVTASLSAEVTSSYVIELDGAAE</sequence>
<comment type="caution">
    <text evidence="1">The sequence shown here is derived from an EMBL/GenBank/DDBJ whole genome shotgun (WGS) entry which is preliminary data.</text>
</comment>
<dbReference type="SUPFAM" id="SSF82784">
    <property type="entry name" value="OsmC-like"/>
    <property type="match status" value="1"/>
</dbReference>
<evidence type="ECO:0000313" key="1">
    <source>
        <dbReference type="EMBL" id="GAG12262.1"/>
    </source>
</evidence>
<dbReference type="PANTHER" id="PTHR34352">
    <property type="entry name" value="PROTEIN YHFA"/>
    <property type="match status" value="1"/>
</dbReference>
<evidence type="ECO:0008006" key="2">
    <source>
        <dbReference type="Google" id="ProtNLM"/>
    </source>
</evidence>
<gene>
    <name evidence="1" type="ORF">S01H1_33613</name>
</gene>